<dbReference type="InterPro" id="IPR015330">
    <property type="entry name" value="DNA_primase/pol_bifunc_N"/>
</dbReference>
<dbReference type="EMBL" id="JBIRGQ010000016">
    <property type="protein sequence ID" value="MFH8551887.1"/>
    <property type="molecule type" value="Genomic_DNA"/>
</dbReference>
<comment type="caution">
    <text evidence="3">The sequence shown here is derived from an EMBL/GenBank/DDBJ whole genome shotgun (WGS) entry which is preliminary data.</text>
</comment>
<evidence type="ECO:0000259" key="2">
    <source>
        <dbReference type="SMART" id="SM00943"/>
    </source>
</evidence>
<accession>A0ABW7R3P8</accession>
<name>A0ABW7R3P8_9ACTN</name>
<sequence>MTAELRVSRSEQSLSGGSSAGGRMLATAEWCARKGWPVHPLAAGRKTPAGNCEACRAPGHTHEGCPCLPEGRWCHGFRAATLDPGRIERWWGRGEGRAPGVGVACGPAGLVVIDIDAHVQPLPDRARLLPGIAIAEGIDLTGLADGFHTLGVLAALRGAQSPAADTGTLRVRTPSGGLHVWYRAHTGHRWQSSTGSGSGRALAWQVDIRAHGGYIVAPGTRTPGGTYTPVGTAREPALLPDWLAAELERTGHLAPARERAPSAAVPPPRARQAVAAAGGGRRGAVKALDKVLAEVAACAAVPQGAAFSEKLNRAAYTAGGLVAAGHLARDEAERALAELAADVRPGQDRRCESIIRSGLRAGERRPLALGGRP</sequence>
<protein>
    <submittedName>
        <fullName evidence="3">Bifunctional DNA primase/polymerase</fullName>
    </submittedName>
</protein>
<dbReference type="CDD" id="cd04859">
    <property type="entry name" value="Prim_Pol"/>
    <property type="match status" value="1"/>
</dbReference>
<feature type="region of interest" description="Disordered" evidence="1">
    <location>
        <begin position="1"/>
        <end position="21"/>
    </location>
</feature>
<reference evidence="3 4" key="1">
    <citation type="submission" date="2024-10" db="EMBL/GenBank/DDBJ databases">
        <title>The Natural Products Discovery Center: Release of the First 8490 Sequenced Strains for Exploring Actinobacteria Biosynthetic Diversity.</title>
        <authorList>
            <person name="Kalkreuter E."/>
            <person name="Kautsar S.A."/>
            <person name="Yang D."/>
            <person name="Bader C.D."/>
            <person name="Teijaro C.N."/>
            <person name="Fluegel L."/>
            <person name="Davis C.M."/>
            <person name="Simpson J.R."/>
            <person name="Lauterbach L."/>
            <person name="Steele A.D."/>
            <person name="Gui C."/>
            <person name="Meng S."/>
            <person name="Li G."/>
            <person name="Viehrig K."/>
            <person name="Ye F."/>
            <person name="Su P."/>
            <person name="Kiefer A.F."/>
            <person name="Nichols A."/>
            <person name="Cepeda A.J."/>
            <person name="Yan W."/>
            <person name="Fan B."/>
            <person name="Jiang Y."/>
            <person name="Adhikari A."/>
            <person name="Zheng C.-J."/>
            <person name="Schuster L."/>
            <person name="Cowan T.M."/>
            <person name="Smanski M.J."/>
            <person name="Chevrette M.G."/>
            <person name="De Carvalho L.P.S."/>
            <person name="Shen B."/>
        </authorList>
    </citation>
    <scope>NUCLEOTIDE SEQUENCE [LARGE SCALE GENOMIC DNA]</scope>
    <source>
        <strain evidence="3 4">NPDC017990</strain>
    </source>
</reference>
<proteinExistence type="predicted"/>
<dbReference type="RefSeq" id="WP_397718991.1">
    <property type="nucleotide sequence ID" value="NZ_JBIRGN010000016.1"/>
</dbReference>
<evidence type="ECO:0000313" key="4">
    <source>
        <dbReference type="Proteomes" id="UP001610818"/>
    </source>
</evidence>
<dbReference type="SMART" id="SM00943">
    <property type="entry name" value="Prim-Pol"/>
    <property type="match status" value="1"/>
</dbReference>
<evidence type="ECO:0000313" key="3">
    <source>
        <dbReference type="EMBL" id="MFH8551887.1"/>
    </source>
</evidence>
<evidence type="ECO:0000256" key="1">
    <source>
        <dbReference type="SAM" id="MobiDB-lite"/>
    </source>
</evidence>
<dbReference type="Proteomes" id="UP001610818">
    <property type="component" value="Unassembled WGS sequence"/>
</dbReference>
<keyword evidence="4" id="KW-1185">Reference proteome</keyword>
<dbReference type="Pfam" id="PF09250">
    <property type="entry name" value="Prim-Pol"/>
    <property type="match status" value="1"/>
</dbReference>
<gene>
    <name evidence="3" type="ORF">ACH4F9_43625</name>
</gene>
<dbReference type="SUPFAM" id="SSF56747">
    <property type="entry name" value="Prim-pol domain"/>
    <property type="match status" value="1"/>
</dbReference>
<feature type="domain" description="DNA primase/polymerase bifunctional N-terminal" evidence="2">
    <location>
        <begin position="28"/>
        <end position="243"/>
    </location>
</feature>
<organism evidence="3 4">
    <name type="scientific">Streptomyces longisporoflavus</name>
    <dbReference type="NCBI Taxonomy" id="28044"/>
    <lineage>
        <taxon>Bacteria</taxon>
        <taxon>Bacillati</taxon>
        <taxon>Actinomycetota</taxon>
        <taxon>Actinomycetes</taxon>
        <taxon>Kitasatosporales</taxon>
        <taxon>Streptomycetaceae</taxon>
        <taxon>Streptomyces</taxon>
    </lineage>
</organism>